<feature type="non-terminal residue" evidence="1">
    <location>
        <position position="1"/>
    </location>
</feature>
<evidence type="ECO:0000313" key="1">
    <source>
        <dbReference type="EMBL" id="OMF44246.1"/>
    </source>
</evidence>
<dbReference type="Proteomes" id="UP000187172">
    <property type="component" value="Unassembled WGS sequence"/>
</dbReference>
<evidence type="ECO:0000313" key="2">
    <source>
        <dbReference type="Proteomes" id="UP000187172"/>
    </source>
</evidence>
<dbReference type="AlphaFoldDB" id="A0A1R1DXJ9"/>
<dbReference type="EMBL" id="MRTP01000026">
    <property type="protein sequence ID" value="OMF44246.1"/>
    <property type="molecule type" value="Genomic_DNA"/>
</dbReference>
<comment type="caution">
    <text evidence="1">The sequence shown here is derived from an EMBL/GenBank/DDBJ whole genome shotgun (WGS) entry which is preliminary data.</text>
</comment>
<accession>A0A1R1DXJ9</accession>
<gene>
    <name evidence="1" type="ORF">BK138_34535</name>
</gene>
<sequence length="64" mass="7334">ADGTWTEGSWESRTLPSEGPLLMNINGGFFVLFRPLEWNVELLIQFRAWQPKGSSPSSFMYEPK</sequence>
<name>A0A1R1DXJ9_9BACL</name>
<keyword evidence="2" id="KW-1185">Reference proteome</keyword>
<organism evidence="1 2">
    <name type="scientific">Paenibacillus rhizosphaerae</name>
    <dbReference type="NCBI Taxonomy" id="297318"/>
    <lineage>
        <taxon>Bacteria</taxon>
        <taxon>Bacillati</taxon>
        <taxon>Bacillota</taxon>
        <taxon>Bacilli</taxon>
        <taxon>Bacillales</taxon>
        <taxon>Paenibacillaceae</taxon>
        <taxon>Paenibacillus</taxon>
    </lineage>
</organism>
<dbReference type="RefSeq" id="WP_208629406.1">
    <property type="nucleotide sequence ID" value="NZ_MRTP01000026.1"/>
</dbReference>
<protein>
    <submittedName>
        <fullName evidence="1">Uncharacterized protein</fullName>
    </submittedName>
</protein>
<proteinExistence type="predicted"/>
<reference evidence="1 2" key="1">
    <citation type="submission" date="2016-11" db="EMBL/GenBank/DDBJ databases">
        <title>Paenibacillus species isolates.</title>
        <authorList>
            <person name="Beno S.M."/>
        </authorList>
    </citation>
    <scope>NUCLEOTIDE SEQUENCE [LARGE SCALE GENOMIC DNA]</scope>
    <source>
        <strain evidence="1 2">FSL R5-0378</strain>
    </source>
</reference>